<keyword evidence="1" id="KW-0472">Membrane</keyword>
<dbReference type="RefSeq" id="WP_124236876.1">
    <property type="nucleotide sequence ID" value="NZ_JBHUFI010000002.1"/>
</dbReference>
<feature type="signal peptide" evidence="2">
    <location>
        <begin position="1"/>
        <end position="19"/>
    </location>
</feature>
<accession>A0A3N6X1R1</accession>
<dbReference type="EMBL" id="RQJX01000011">
    <property type="protein sequence ID" value="RQN07668.1"/>
    <property type="molecule type" value="Genomic_DNA"/>
</dbReference>
<keyword evidence="1" id="KW-1133">Transmembrane helix</keyword>
<proteinExistence type="predicted"/>
<dbReference type="Proteomes" id="UP000275225">
    <property type="component" value="Unassembled WGS sequence"/>
</dbReference>
<dbReference type="AlphaFoldDB" id="A0A3N6X1R1"/>
<keyword evidence="2" id="KW-0732">Signal</keyword>
<evidence type="ECO:0000256" key="1">
    <source>
        <dbReference type="SAM" id="Phobius"/>
    </source>
</evidence>
<evidence type="ECO:0000313" key="4">
    <source>
        <dbReference type="Proteomes" id="UP000275225"/>
    </source>
</evidence>
<keyword evidence="4" id="KW-1185">Reference proteome</keyword>
<evidence type="ECO:0000256" key="2">
    <source>
        <dbReference type="SAM" id="SignalP"/>
    </source>
</evidence>
<keyword evidence="1" id="KW-0812">Transmembrane</keyword>
<dbReference type="OrthoDB" id="5149814at2"/>
<feature type="chain" id="PRO_5017950574" description="LPXTG cell wall anchor domain-containing protein" evidence="2">
    <location>
        <begin position="20"/>
        <end position="202"/>
    </location>
</feature>
<feature type="transmembrane region" description="Helical" evidence="1">
    <location>
        <begin position="174"/>
        <end position="193"/>
    </location>
</feature>
<gene>
    <name evidence="3" type="ORF">EHW97_09205</name>
</gene>
<evidence type="ECO:0008006" key="5">
    <source>
        <dbReference type="Google" id="ProtNLM"/>
    </source>
</evidence>
<evidence type="ECO:0000313" key="3">
    <source>
        <dbReference type="EMBL" id="RQN07668.1"/>
    </source>
</evidence>
<comment type="caution">
    <text evidence="3">The sequence shown here is derived from an EMBL/GenBank/DDBJ whole genome shotgun (WGS) entry which is preliminary data.</text>
</comment>
<organism evidence="3 4">
    <name type="scientific">Aeromicrobium camelliae</name>
    <dbReference type="NCBI Taxonomy" id="1538144"/>
    <lineage>
        <taxon>Bacteria</taxon>
        <taxon>Bacillati</taxon>
        <taxon>Actinomycetota</taxon>
        <taxon>Actinomycetes</taxon>
        <taxon>Propionibacteriales</taxon>
        <taxon>Nocardioidaceae</taxon>
        <taxon>Aeromicrobium</taxon>
    </lineage>
</organism>
<name>A0A3N6X1R1_9ACTN</name>
<reference evidence="3 4" key="1">
    <citation type="submission" date="2018-11" db="EMBL/GenBank/DDBJ databases">
        <authorList>
            <person name="Li F."/>
        </authorList>
    </citation>
    <scope>NUCLEOTIDE SEQUENCE [LARGE SCALE GENOMIC DNA]</scope>
    <source>
        <strain evidence="3 4">YS17T</strain>
    </source>
</reference>
<sequence>MRSLAMIAALVLIAQPAAGVTAPEVRLVPGERYTAAVPLDALFHGDRRWVPGEDRSAVLSVRNDGDTSASAVWVALEDAGDPDALLADEDVRLDVRVDTGEWRRLPTDGARAVVPDADIAAGAAATVTLRATFEATAGNSTQRSTLDLPLLVGMSGQQDGAVQAPDGLPATGSMLGPAAILIGLVVTLVGTTVRRASRRRVA</sequence>
<protein>
    <recommendedName>
        <fullName evidence="5">LPXTG cell wall anchor domain-containing protein</fullName>
    </recommendedName>
</protein>